<dbReference type="EMBL" id="CP058579">
    <property type="protein sequence ID" value="QLG62026.1"/>
    <property type="molecule type" value="Genomic_DNA"/>
</dbReference>
<gene>
    <name evidence="1" type="ORF">HUG12_09935</name>
</gene>
<dbReference type="KEGG" id="halu:HUG12_09935"/>
<dbReference type="AlphaFoldDB" id="A0A7D5LAA0"/>
<dbReference type="GeneID" id="56037780"/>
<proteinExistence type="predicted"/>
<accession>A0A7D5LAA0</accession>
<evidence type="ECO:0000313" key="2">
    <source>
        <dbReference type="Proteomes" id="UP000509626"/>
    </source>
</evidence>
<sequence length="115" mass="12760">MRTLGDECVACGEEIKDRREHEKECSELCGDLMRCRNCGLLFDSGFGGYYVDDEDVGKDAGGSTAEIFRNDVEKSGNEWTGFKEEDIGPWCDSCSWTVQRKRERVSGANAGGSDE</sequence>
<organism evidence="1 2">
    <name type="scientific">Halorarum salinum</name>
    <dbReference type="NCBI Taxonomy" id="2743089"/>
    <lineage>
        <taxon>Archaea</taxon>
        <taxon>Methanobacteriati</taxon>
        <taxon>Methanobacteriota</taxon>
        <taxon>Stenosarchaea group</taxon>
        <taxon>Halobacteria</taxon>
        <taxon>Halobacteriales</taxon>
        <taxon>Haloferacaceae</taxon>
        <taxon>Halorarum</taxon>
    </lineage>
</organism>
<dbReference type="RefSeq" id="WP_179268611.1">
    <property type="nucleotide sequence ID" value="NZ_CP058579.1"/>
</dbReference>
<evidence type="ECO:0000313" key="1">
    <source>
        <dbReference type="EMBL" id="QLG62026.1"/>
    </source>
</evidence>
<keyword evidence="2" id="KW-1185">Reference proteome</keyword>
<reference evidence="1 2" key="1">
    <citation type="submission" date="2020-06" db="EMBL/GenBank/DDBJ databases">
        <title>NJ-3-1, isolated from saline soil.</title>
        <authorList>
            <person name="Cui H.L."/>
            <person name="Shi X."/>
        </authorList>
    </citation>
    <scope>NUCLEOTIDE SEQUENCE [LARGE SCALE GENOMIC DNA]</scope>
    <source>
        <strain evidence="1 2">NJ-3-1</strain>
    </source>
</reference>
<protein>
    <submittedName>
        <fullName evidence="1">Uncharacterized protein</fullName>
    </submittedName>
</protein>
<dbReference type="Proteomes" id="UP000509626">
    <property type="component" value="Chromosome"/>
</dbReference>
<name>A0A7D5LAA0_9EURY</name>